<proteinExistence type="predicted"/>
<dbReference type="EMBL" id="SRHE01000045">
    <property type="protein sequence ID" value="TWW11788.1"/>
    <property type="molecule type" value="Genomic_DNA"/>
</dbReference>
<reference evidence="2 3" key="1">
    <citation type="submission" date="2019-08" db="EMBL/GenBank/DDBJ databases">
        <title>100 year-old enigma solved: identification of Planctomyces bekefii, the type genus and species of the phylum Planctomycetes.</title>
        <authorList>
            <person name="Svetlana D.N."/>
            <person name="Overmann J."/>
        </authorList>
    </citation>
    <scope>NUCLEOTIDE SEQUENCE [LARGE SCALE GENOMIC DNA]</scope>
    <source>
        <strain evidence="2">Phe10_nw2017</strain>
    </source>
</reference>
<evidence type="ECO:0000256" key="1">
    <source>
        <dbReference type="SAM" id="MobiDB-lite"/>
    </source>
</evidence>
<name>A0A5C6MAE7_9PLAN</name>
<sequence length="67" mass="7302">MEFGRTSPAAVDAAAARKLRRGSANMRFGFLMMVRQAAGPRMDEVTGDVNVDRGSGSRELERCATLR</sequence>
<reference evidence="2 3" key="2">
    <citation type="submission" date="2019-08" db="EMBL/GenBank/DDBJ databases">
        <authorList>
            <person name="Henke P."/>
        </authorList>
    </citation>
    <scope>NUCLEOTIDE SEQUENCE [LARGE SCALE GENOMIC DNA]</scope>
    <source>
        <strain evidence="2">Phe10_nw2017</strain>
    </source>
</reference>
<keyword evidence="3" id="KW-1185">Reference proteome</keyword>
<gene>
    <name evidence="2" type="ORF">E3A20_04040</name>
</gene>
<protein>
    <submittedName>
        <fullName evidence="2">Uncharacterized protein</fullName>
    </submittedName>
</protein>
<feature type="compositionally biased region" description="Basic and acidic residues" evidence="1">
    <location>
        <begin position="55"/>
        <end position="67"/>
    </location>
</feature>
<organism evidence="2 3">
    <name type="scientific">Planctomyces bekefii</name>
    <dbReference type="NCBI Taxonomy" id="1653850"/>
    <lineage>
        <taxon>Bacteria</taxon>
        <taxon>Pseudomonadati</taxon>
        <taxon>Planctomycetota</taxon>
        <taxon>Planctomycetia</taxon>
        <taxon>Planctomycetales</taxon>
        <taxon>Planctomycetaceae</taxon>
        <taxon>Planctomyces</taxon>
    </lineage>
</organism>
<evidence type="ECO:0000313" key="2">
    <source>
        <dbReference type="EMBL" id="TWW11788.1"/>
    </source>
</evidence>
<evidence type="ECO:0000313" key="3">
    <source>
        <dbReference type="Proteomes" id="UP000321083"/>
    </source>
</evidence>
<dbReference type="Proteomes" id="UP000321083">
    <property type="component" value="Unassembled WGS sequence"/>
</dbReference>
<accession>A0A5C6MAE7</accession>
<feature type="region of interest" description="Disordered" evidence="1">
    <location>
        <begin position="45"/>
        <end position="67"/>
    </location>
</feature>
<dbReference type="AlphaFoldDB" id="A0A5C6MAE7"/>
<comment type="caution">
    <text evidence="2">The sequence shown here is derived from an EMBL/GenBank/DDBJ whole genome shotgun (WGS) entry which is preliminary data.</text>
</comment>